<sequence>MACTENILGGHGPSPIVVAPDKNGNRELQHVGILQFPNSMLKEDEHDAENWCRPRVPLRPPFNPLIDPAKEQPQCPSGRTGSCIPDTSKALRQHYGLTPAVAEVPLATVEVNSSDGLAGQRQKDHDSINMSWEVSGRPLALMIGGTGISSGGIEKGSNNIKSYMALPRGQGSFPPRGPQARGSPYIPTLTSGVLMEIPRGNTRMLCKGRLAHVSFPLPGLGHYVDNWQRPMPLSSNVPGLSCSTAHCFIPPQTPNFNPFLTMPIAFASPPVFGPHLSPYFAHYHSGGIRFPASTNKELI</sequence>
<dbReference type="GeneID" id="141419629"/>
<dbReference type="EMBL" id="GFFV01003734">
    <property type="protein sequence ID" value="JAV36211.1"/>
    <property type="molecule type" value="Transcribed_RNA"/>
</dbReference>
<protein>
    <submittedName>
        <fullName evidence="1">Proline-rich protein 32</fullName>
    </submittedName>
</protein>
<organism evidence="1">
    <name type="scientific">Castor canadensis</name>
    <name type="common">American beaver</name>
    <dbReference type="NCBI Taxonomy" id="51338"/>
    <lineage>
        <taxon>Eukaryota</taxon>
        <taxon>Metazoa</taxon>
        <taxon>Chordata</taxon>
        <taxon>Craniata</taxon>
        <taxon>Vertebrata</taxon>
        <taxon>Euteleostomi</taxon>
        <taxon>Mammalia</taxon>
        <taxon>Eutheria</taxon>
        <taxon>Euarchontoglires</taxon>
        <taxon>Glires</taxon>
        <taxon>Rodentia</taxon>
        <taxon>Castorimorpha</taxon>
        <taxon>Castoridae</taxon>
        <taxon>Castor</taxon>
    </lineage>
</organism>
<dbReference type="Pfam" id="PF15488">
    <property type="entry name" value="DUF4645"/>
    <property type="match status" value="1"/>
</dbReference>
<gene>
    <name evidence="1" type="primary">PRR32</name>
</gene>
<dbReference type="RefSeq" id="XP_073918855.1">
    <property type="nucleotide sequence ID" value="XM_074062754.1"/>
</dbReference>
<name>A0A250XXY9_CASCN</name>
<dbReference type="PANTHER" id="PTHR37343">
    <property type="entry name" value="PROLINE-RICH PROTEIN 32"/>
    <property type="match status" value="1"/>
</dbReference>
<proteinExistence type="predicted"/>
<dbReference type="AlphaFoldDB" id="A0A250XXY9"/>
<accession>A0A250XXY9</accession>
<reference evidence="1" key="1">
    <citation type="journal article" date="2017" name="G3 (Bethesda)">
        <title>De Novo Genome and Transcriptome Assembly of the Canadian Beaver (Castor canadensis).</title>
        <authorList>
            <person name="Lok S."/>
            <person name="Paton T.A."/>
            <person name="Wang Z."/>
            <person name="Kaur G."/>
            <person name="Walker S."/>
            <person name="Yuen R.K."/>
            <person name="Sung W.W."/>
            <person name="Whitney J."/>
            <person name="Buchanan J.A."/>
            <person name="Trost B."/>
            <person name="Singh N."/>
            <person name="Apresto B."/>
            <person name="Chen N."/>
            <person name="Coole M."/>
            <person name="Dawson T.J."/>
            <person name="Ho K.Y."/>
            <person name="Hu Z."/>
            <person name="Pullenayegum S."/>
            <person name="Samler K."/>
            <person name="Shipstone A."/>
            <person name="Tsoi F."/>
            <person name="Wang T."/>
            <person name="Pereira S.L."/>
            <person name="Rostami P."/>
            <person name="Ryan C.A."/>
            <person name="Tong A.H."/>
            <person name="Ng K."/>
            <person name="Sundaravadanam Y."/>
            <person name="Simpson J.T."/>
            <person name="Lim B.K."/>
            <person name="Engstrom M.D."/>
            <person name="Dutton C.J."/>
            <person name="Kerr K.C."/>
            <person name="Franke M."/>
            <person name="Rapley W."/>
            <person name="Wintle R.F."/>
            <person name="Scherer S.W."/>
        </authorList>
    </citation>
    <scope>NUCLEOTIDE SEQUENCE</scope>
    <source>
        <strain evidence="1">ROM106880</strain>
        <tissue evidence="1">Muscle</tissue>
    </source>
</reference>
<dbReference type="InterPro" id="IPR027891">
    <property type="entry name" value="DUF4645"/>
</dbReference>
<dbReference type="PANTHER" id="PTHR37343:SF1">
    <property type="entry name" value="PROLINE-RICH PROTEIN 32"/>
    <property type="match status" value="1"/>
</dbReference>
<evidence type="ECO:0000313" key="1">
    <source>
        <dbReference type="EMBL" id="JAV36211.1"/>
    </source>
</evidence>